<reference evidence="5 6" key="1">
    <citation type="journal article" date="2019" name="Int. J. Syst. Evol. Microbiol.">
        <title>The Global Catalogue of Microorganisms (GCM) 10K type strain sequencing project: providing services to taxonomists for standard genome sequencing and annotation.</title>
        <authorList>
            <consortium name="The Broad Institute Genomics Platform"/>
            <consortium name="The Broad Institute Genome Sequencing Center for Infectious Disease"/>
            <person name="Wu L."/>
            <person name="Ma J."/>
        </authorList>
    </citation>
    <scope>NUCLEOTIDE SEQUENCE [LARGE SCALE GENOMIC DNA]</scope>
    <source>
        <strain evidence="5 6">JCM 10671</strain>
    </source>
</reference>
<comment type="similarity">
    <text evidence="1">Belongs to the leucine-binding protein family.</text>
</comment>
<keyword evidence="2" id="KW-0732">Signal</keyword>
<evidence type="ECO:0000256" key="1">
    <source>
        <dbReference type="ARBA" id="ARBA00010062"/>
    </source>
</evidence>
<dbReference type="Pfam" id="PF13458">
    <property type="entry name" value="Peripla_BP_6"/>
    <property type="match status" value="1"/>
</dbReference>
<dbReference type="InterPro" id="IPR028081">
    <property type="entry name" value="Leu-bd"/>
</dbReference>
<keyword evidence="6" id="KW-1185">Reference proteome</keyword>
<dbReference type="RefSeq" id="WP_344601940.1">
    <property type="nucleotide sequence ID" value="NZ_BAAAHE010000007.1"/>
</dbReference>
<feature type="compositionally biased region" description="Low complexity" evidence="3">
    <location>
        <begin position="57"/>
        <end position="116"/>
    </location>
</feature>
<organism evidence="5 6">
    <name type="scientific">Sporichthya brevicatena</name>
    <dbReference type="NCBI Taxonomy" id="171442"/>
    <lineage>
        <taxon>Bacteria</taxon>
        <taxon>Bacillati</taxon>
        <taxon>Actinomycetota</taxon>
        <taxon>Actinomycetes</taxon>
        <taxon>Sporichthyales</taxon>
        <taxon>Sporichthyaceae</taxon>
        <taxon>Sporichthya</taxon>
    </lineage>
</organism>
<dbReference type="Proteomes" id="UP001500957">
    <property type="component" value="Unassembled WGS sequence"/>
</dbReference>
<evidence type="ECO:0000256" key="2">
    <source>
        <dbReference type="ARBA" id="ARBA00022729"/>
    </source>
</evidence>
<dbReference type="EMBL" id="BAAAHE010000007">
    <property type="protein sequence ID" value="GAA0608789.1"/>
    <property type="molecule type" value="Genomic_DNA"/>
</dbReference>
<evidence type="ECO:0000313" key="6">
    <source>
        <dbReference type="Proteomes" id="UP001500957"/>
    </source>
</evidence>
<accession>A0ABN1GCV5</accession>
<evidence type="ECO:0000313" key="5">
    <source>
        <dbReference type="EMBL" id="GAA0608789.1"/>
    </source>
</evidence>
<sequence length="557" mass="55648">MSRLSSRQKSTRAALVAGAVALALVAGCGNRIDHEQVAAVGNGYGPVDAARDNQGAAVAPGALDPGAVAPGADPGTVAPGADPAAPGVQVPGANAGATTAPGTTAGTGAKPGANAGATGGKGSGGTAGTASTACTQQLAPVVLGQTLASSGLVGAAIAGLRTGLAVWAKDINARGGLQCHPVQLIQLDDASDPARVSANWNQIMKDRGAVAMVGGGVPIAIAALRTAAERDKVPVVGGDVTAVDWVQSPFLFPTGGTPLTSYDGGVVDAAKVTSGSLKAGIFYCVEASICTALKNNYPKSAERAGAALGPIQAVSLTQPDFTSECQTMKSAGVNVLFFGLDGSASIRAARSCASLNYFPTVATGAIAVSAAAAADAGLRRNKTFLGSGVVPYMTTDTPGIKEFHAATKRWAPSAPEDQQTLLGWAAGKLLEAALEKVSAKARGGNITTEMILDGLWQLKNEKLGGLSPGATFTKGSPAKSIDCYYGLRLDDKGFGAPNGSKPVCYGADKKLENAAAALIAGASVPAQRSDTRTDAAQQFAVLTGGVSTRQTAGRRRR</sequence>
<name>A0ABN1GCV5_9ACTN</name>
<dbReference type="InterPro" id="IPR028082">
    <property type="entry name" value="Peripla_BP_I"/>
</dbReference>
<protein>
    <recommendedName>
        <fullName evidence="4">Leucine-binding protein domain-containing protein</fullName>
    </recommendedName>
</protein>
<proteinExistence type="inferred from homology"/>
<dbReference type="PROSITE" id="PS51257">
    <property type="entry name" value="PROKAR_LIPOPROTEIN"/>
    <property type="match status" value="1"/>
</dbReference>
<dbReference type="PANTHER" id="PTHR47235">
    <property type="entry name" value="BLR6548 PROTEIN"/>
    <property type="match status" value="1"/>
</dbReference>
<dbReference type="SUPFAM" id="SSF53822">
    <property type="entry name" value="Periplasmic binding protein-like I"/>
    <property type="match status" value="1"/>
</dbReference>
<dbReference type="PANTHER" id="PTHR47235:SF1">
    <property type="entry name" value="BLR6548 PROTEIN"/>
    <property type="match status" value="1"/>
</dbReference>
<evidence type="ECO:0000259" key="4">
    <source>
        <dbReference type="Pfam" id="PF13458"/>
    </source>
</evidence>
<gene>
    <name evidence="5" type="ORF">GCM10009547_08450</name>
</gene>
<evidence type="ECO:0000256" key="3">
    <source>
        <dbReference type="SAM" id="MobiDB-lite"/>
    </source>
</evidence>
<comment type="caution">
    <text evidence="5">The sequence shown here is derived from an EMBL/GenBank/DDBJ whole genome shotgun (WGS) entry which is preliminary data.</text>
</comment>
<dbReference type="Gene3D" id="3.40.50.2300">
    <property type="match status" value="2"/>
</dbReference>
<feature type="domain" description="Leucine-binding protein" evidence="4">
    <location>
        <begin position="141"/>
        <end position="490"/>
    </location>
</feature>
<feature type="region of interest" description="Disordered" evidence="3">
    <location>
        <begin position="57"/>
        <end position="130"/>
    </location>
</feature>
<feature type="compositionally biased region" description="Gly residues" evidence="3">
    <location>
        <begin position="117"/>
        <end position="127"/>
    </location>
</feature>